<sequence>MSTPHEPWSKPQASLSSVTGNGRQQLNQALRQLRRARSRIVRIVKRLREAAKIVESFSVLPSP</sequence>
<feature type="compositionally biased region" description="Polar residues" evidence="1">
    <location>
        <begin position="11"/>
        <end position="22"/>
    </location>
</feature>
<dbReference type="KEGG" id="rtg:NCTC13098_00891"/>
<evidence type="ECO:0000313" key="2">
    <source>
        <dbReference type="EMBL" id="VDR24595.1"/>
    </source>
</evidence>
<name>A0A3P8K796_RAOTE</name>
<evidence type="ECO:0000256" key="1">
    <source>
        <dbReference type="SAM" id="MobiDB-lite"/>
    </source>
</evidence>
<dbReference type="AlphaFoldDB" id="A0A3P8K796"/>
<dbReference type="EMBL" id="LR131271">
    <property type="protein sequence ID" value="VDR24595.1"/>
    <property type="molecule type" value="Genomic_DNA"/>
</dbReference>
<proteinExistence type="predicted"/>
<feature type="region of interest" description="Disordered" evidence="1">
    <location>
        <begin position="1"/>
        <end position="23"/>
    </location>
</feature>
<organism evidence="2 3">
    <name type="scientific">Raoultella terrigena</name>
    <name type="common">Klebsiella terrigena</name>
    <dbReference type="NCBI Taxonomy" id="577"/>
    <lineage>
        <taxon>Bacteria</taxon>
        <taxon>Pseudomonadati</taxon>
        <taxon>Pseudomonadota</taxon>
        <taxon>Gammaproteobacteria</taxon>
        <taxon>Enterobacterales</taxon>
        <taxon>Enterobacteriaceae</taxon>
        <taxon>Klebsiella/Raoultella group</taxon>
        <taxon>Raoultella</taxon>
    </lineage>
</organism>
<gene>
    <name evidence="2" type="ORF">NCTC13098_00891</name>
</gene>
<reference evidence="2 3" key="1">
    <citation type="submission" date="2018-12" db="EMBL/GenBank/DDBJ databases">
        <authorList>
            <consortium name="Pathogen Informatics"/>
        </authorList>
    </citation>
    <scope>NUCLEOTIDE SEQUENCE [LARGE SCALE GENOMIC DNA]</scope>
    <source>
        <strain evidence="2 3">NCTC13098</strain>
    </source>
</reference>
<protein>
    <submittedName>
        <fullName evidence="2">Uncharacterized protein</fullName>
    </submittedName>
</protein>
<dbReference type="Proteomes" id="UP000274346">
    <property type="component" value="Chromosome"/>
</dbReference>
<evidence type="ECO:0000313" key="3">
    <source>
        <dbReference type="Proteomes" id="UP000274346"/>
    </source>
</evidence>
<accession>A0A3P8K796</accession>